<proteinExistence type="predicted"/>
<evidence type="ECO:0000313" key="1">
    <source>
        <dbReference type="EMBL" id="PQA98145.1"/>
    </source>
</evidence>
<sequence length="64" mass="7697">MEKTIEKYFSYLLKIACKQFDKILKLIKICTTCYTNEVITKNGKSEMILNFEDYIDLIEYMKNK</sequence>
<accession>A0A2S7KJN3</accession>
<reference evidence="1 2" key="1">
    <citation type="submission" date="2016-11" db="EMBL/GenBank/DDBJ databases">
        <title>Whole genomes of Flavobacteriaceae.</title>
        <authorList>
            <person name="Stine C."/>
            <person name="Li C."/>
            <person name="Tadesse D."/>
        </authorList>
    </citation>
    <scope>NUCLEOTIDE SEQUENCE [LARGE SCALE GENOMIC DNA]</scope>
    <source>
        <strain evidence="1 2">DSM 21068</strain>
    </source>
</reference>
<comment type="caution">
    <text evidence="1">The sequence shown here is derived from an EMBL/GenBank/DDBJ whole genome shotgun (WGS) entry which is preliminary data.</text>
</comment>
<dbReference type="AlphaFoldDB" id="A0A2S7KJN3"/>
<dbReference type="EMBL" id="MUGO01000001">
    <property type="protein sequence ID" value="PQA98145.1"/>
    <property type="molecule type" value="Genomic_DNA"/>
</dbReference>
<keyword evidence="2" id="KW-1185">Reference proteome</keyword>
<dbReference type="Proteomes" id="UP000238314">
    <property type="component" value="Unassembled WGS sequence"/>
</dbReference>
<organism evidence="1 2">
    <name type="scientific">Chryseobacterium piscicola</name>
    <dbReference type="NCBI Taxonomy" id="551459"/>
    <lineage>
        <taxon>Bacteria</taxon>
        <taxon>Pseudomonadati</taxon>
        <taxon>Bacteroidota</taxon>
        <taxon>Flavobacteriia</taxon>
        <taxon>Flavobacteriales</taxon>
        <taxon>Weeksellaceae</taxon>
        <taxon>Chryseobacterium group</taxon>
        <taxon>Chryseobacterium</taxon>
    </lineage>
</organism>
<evidence type="ECO:0000313" key="2">
    <source>
        <dbReference type="Proteomes" id="UP000238314"/>
    </source>
</evidence>
<name>A0A2S7KJN3_9FLAO</name>
<protein>
    <submittedName>
        <fullName evidence="1">Uncharacterized protein</fullName>
    </submittedName>
</protein>
<gene>
    <name evidence="1" type="ORF">B0A70_00750</name>
</gene>